<evidence type="ECO:0000256" key="1">
    <source>
        <dbReference type="SAM" id="MobiDB-lite"/>
    </source>
</evidence>
<feature type="compositionally biased region" description="Pro residues" evidence="1">
    <location>
        <begin position="131"/>
        <end position="145"/>
    </location>
</feature>
<dbReference type="SMART" id="SM00894">
    <property type="entry name" value="Excalibur"/>
    <property type="match status" value="1"/>
</dbReference>
<evidence type="ECO:0000259" key="3">
    <source>
        <dbReference type="SMART" id="SM00894"/>
    </source>
</evidence>
<feature type="compositionally biased region" description="Low complexity" evidence="1">
    <location>
        <begin position="29"/>
        <end position="46"/>
    </location>
</feature>
<sequence length="185" mass="18937">MRIIGTIALLVFASACATPTPTSAPVPISPTATRSTTTTTTTSATPTVEPVTIPLDLAGRTASKVDSELRALGFTAIKYLSPDGKEVWGDSTWTVVSVVGAGGAVRPDSVVYVKVDKPAPPPAPKTSTPPKVTPPKTQQPPPPPKAAYYKNCAAAKAAGAAPVYAGEPGYGRHLDRDGDGIGCEK</sequence>
<evidence type="ECO:0000313" key="5">
    <source>
        <dbReference type="Proteomes" id="UP000192674"/>
    </source>
</evidence>
<dbReference type="RefSeq" id="WP_084427725.1">
    <property type="nucleotide sequence ID" value="NZ_FWXV01000002.1"/>
</dbReference>
<feature type="region of interest" description="Disordered" evidence="1">
    <location>
        <begin position="116"/>
        <end position="146"/>
    </location>
</feature>
<organism evidence="4 5">
    <name type="scientific">Kibdelosporangium aridum</name>
    <dbReference type="NCBI Taxonomy" id="2030"/>
    <lineage>
        <taxon>Bacteria</taxon>
        <taxon>Bacillati</taxon>
        <taxon>Actinomycetota</taxon>
        <taxon>Actinomycetes</taxon>
        <taxon>Pseudonocardiales</taxon>
        <taxon>Pseudonocardiaceae</taxon>
        <taxon>Kibdelosporangium</taxon>
    </lineage>
</organism>
<evidence type="ECO:0000256" key="2">
    <source>
        <dbReference type="SAM" id="SignalP"/>
    </source>
</evidence>
<dbReference type="InterPro" id="IPR008613">
    <property type="entry name" value="Excalibur_Ca-bd_domain"/>
</dbReference>
<dbReference type="Proteomes" id="UP000192674">
    <property type="component" value="Unassembled WGS sequence"/>
</dbReference>
<dbReference type="PROSITE" id="PS51257">
    <property type="entry name" value="PROKAR_LIPOPROTEIN"/>
    <property type="match status" value="1"/>
</dbReference>
<evidence type="ECO:0000313" key="4">
    <source>
        <dbReference type="EMBL" id="SMC99519.1"/>
    </source>
</evidence>
<feature type="compositionally biased region" description="Basic and acidic residues" evidence="1">
    <location>
        <begin position="170"/>
        <end position="185"/>
    </location>
</feature>
<feature type="region of interest" description="Disordered" evidence="1">
    <location>
        <begin position="165"/>
        <end position="185"/>
    </location>
</feature>
<keyword evidence="2" id="KW-0732">Signal</keyword>
<gene>
    <name evidence="4" type="ORF">SAMN05661093_03689</name>
</gene>
<keyword evidence="5" id="KW-1185">Reference proteome</keyword>
<dbReference type="Pfam" id="PF05901">
    <property type="entry name" value="Excalibur"/>
    <property type="match status" value="1"/>
</dbReference>
<feature type="signal peptide" evidence="2">
    <location>
        <begin position="1"/>
        <end position="17"/>
    </location>
</feature>
<feature type="region of interest" description="Disordered" evidence="1">
    <location>
        <begin position="20"/>
        <end position="46"/>
    </location>
</feature>
<reference evidence="4 5" key="1">
    <citation type="submission" date="2017-04" db="EMBL/GenBank/DDBJ databases">
        <authorList>
            <person name="Afonso C.L."/>
            <person name="Miller P.J."/>
            <person name="Scott M.A."/>
            <person name="Spackman E."/>
            <person name="Goraichik I."/>
            <person name="Dimitrov K.M."/>
            <person name="Suarez D.L."/>
            <person name="Swayne D.E."/>
        </authorList>
    </citation>
    <scope>NUCLEOTIDE SEQUENCE [LARGE SCALE GENOMIC DNA]</scope>
    <source>
        <strain evidence="4 5">DSM 43828</strain>
    </source>
</reference>
<proteinExistence type="predicted"/>
<dbReference type="AlphaFoldDB" id="A0A1Y5XK02"/>
<accession>A0A1Y5XK02</accession>
<feature type="chain" id="PRO_5039596528" evidence="2">
    <location>
        <begin position="18"/>
        <end position="185"/>
    </location>
</feature>
<dbReference type="EMBL" id="FWXV01000002">
    <property type="protein sequence ID" value="SMC99519.1"/>
    <property type="molecule type" value="Genomic_DNA"/>
</dbReference>
<protein>
    <submittedName>
        <fullName evidence="4">Excalibur calcium-binding domain-containing protein</fullName>
    </submittedName>
</protein>
<name>A0A1Y5XK02_KIBAR</name>
<feature type="domain" description="Excalibur calcium-binding" evidence="3">
    <location>
        <begin position="148"/>
        <end position="184"/>
    </location>
</feature>